<evidence type="ECO:0000313" key="3">
    <source>
        <dbReference type="Proteomes" id="UP001549313"/>
    </source>
</evidence>
<name>A0ABV2RAZ7_9CAUL</name>
<evidence type="ECO:0000259" key="1">
    <source>
        <dbReference type="Pfam" id="PF16778"/>
    </source>
</evidence>
<comment type="caution">
    <text evidence="2">The sequence shown here is derived from an EMBL/GenBank/DDBJ whole genome shotgun (WGS) entry which is preliminary data.</text>
</comment>
<feature type="domain" description="Phage tail assembly chaperone-like" evidence="1">
    <location>
        <begin position="81"/>
        <end position="137"/>
    </location>
</feature>
<evidence type="ECO:0000313" key="2">
    <source>
        <dbReference type="EMBL" id="MET4683737.1"/>
    </source>
</evidence>
<protein>
    <recommendedName>
        <fullName evidence="1">Phage tail assembly chaperone-like domain-containing protein</fullName>
    </recommendedName>
</protein>
<keyword evidence="3" id="KW-1185">Reference proteome</keyword>
<sequence>MTRRTMQDFLRSIGKPGVTPKITACCGQLREPYAIVELTPEEEERLGVAWACGACLAGPPVETASVVDLDNPWGDNEVANGVRATRWRMLQASDWTQVPDTPLPIEKRDAWSVYRRALRDITETFDTPTDVVWPESPPQRS</sequence>
<dbReference type="RefSeq" id="WP_354088692.1">
    <property type="nucleotide sequence ID" value="NZ_JBEPTF010000002.1"/>
</dbReference>
<dbReference type="Gene3D" id="6.10.140.1310">
    <property type="match status" value="1"/>
</dbReference>
<proteinExistence type="predicted"/>
<dbReference type="Proteomes" id="UP001549313">
    <property type="component" value="Unassembled WGS sequence"/>
</dbReference>
<dbReference type="InterPro" id="IPR031893">
    <property type="entry name" value="Phage_tail_APC"/>
</dbReference>
<organism evidence="2 3">
    <name type="scientific">Brevundimonas faecalis</name>
    <dbReference type="NCBI Taxonomy" id="947378"/>
    <lineage>
        <taxon>Bacteria</taxon>
        <taxon>Pseudomonadati</taxon>
        <taxon>Pseudomonadota</taxon>
        <taxon>Alphaproteobacteria</taxon>
        <taxon>Caulobacterales</taxon>
        <taxon>Caulobacteraceae</taxon>
        <taxon>Brevundimonas</taxon>
    </lineage>
</organism>
<reference evidence="2 3" key="1">
    <citation type="submission" date="2024-06" db="EMBL/GenBank/DDBJ databases">
        <title>Sorghum-associated microbial communities from plants grown in Nebraska, USA.</title>
        <authorList>
            <person name="Schachtman D."/>
        </authorList>
    </citation>
    <scope>NUCLEOTIDE SEQUENCE [LARGE SCALE GENOMIC DNA]</scope>
    <source>
        <strain evidence="2 3">2814</strain>
    </source>
</reference>
<dbReference type="EMBL" id="JBEPTF010000002">
    <property type="protein sequence ID" value="MET4683737.1"/>
    <property type="molecule type" value="Genomic_DNA"/>
</dbReference>
<dbReference type="Pfam" id="PF16778">
    <property type="entry name" value="Phage_tail_APC"/>
    <property type="match status" value="1"/>
</dbReference>
<gene>
    <name evidence="2" type="ORF">ABIE19_001667</name>
</gene>
<accession>A0ABV2RAZ7</accession>